<evidence type="ECO:0000313" key="3">
    <source>
        <dbReference type="EMBL" id="CRX79051.1"/>
    </source>
</evidence>
<name>A0A0H5FSW1_9BASI</name>
<dbReference type="AlphaFoldDB" id="A0A0H5FSW1"/>
<gene>
    <name evidence="3" type="ORF">ls5930a1_00084</name>
</gene>
<feature type="domain" description="Essential protein Yae1 N-terminal" evidence="2">
    <location>
        <begin position="27"/>
        <end position="61"/>
    </location>
</feature>
<evidence type="ECO:0000256" key="1">
    <source>
        <dbReference type="ARBA" id="ARBA00038090"/>
    </source>
</evidence>
<dbReference type="EMBL" id="LN868506">
    <property type="protein sequence ID" value="CRX79051.1"/>
    <property type="molecule type" value="Genomic_DNA"/>
</dbReference>
<evidence type="ECO:0000259" key="2">
    <source>
        <dbReference type="Pfam" id="PF09811"/>
    </source>
</evidence>
<proteinExistence type="inferred from homology"/>
<accession>A0A0H5FSW1</accession>
<dbReference type="InterPro" id="IPR019191">
    <property type="entry name" value="Essential_protein_Yae1_N"/>
</dbReference>
<dbReference type="PANTHER" id="PTHR28532:SF1">
    <property type="entry name" value="ORAL CANCER OVEREXPRESSED 1"/>
    <property type="match status" value="1"/>
</dbReference>
<organism evidence="3">
    <name type="scientific">Leucosporidium scottii</name>
    <dbReference type="NCBI Taxonomy" id="5278"/>
    <lineage>
        <taxon>Eukaryota</taxon>
        <taxon>Fungi</taxon>
        <taxon>Dikarya</taxon>
        <taxon>Basidiomycota</taxon>
        <taxon>Pucciniomycotina</taxon>
        <taxon>Microbotryomycetes</taxon>
        <taxon>Leucosporidiales</taxon>
        <taxon>Leucosporidium</taxon>
    </lineage>
</organism>
<comment type="similarity">
    <text evidence="1">Belongs to the LTO1 family.</text>
</comment>
<dbReference type="Pfam" id="PF09811">
    <property type="entry name" value="Yae1_N"/>
    <property type="match status" value="1"/>
</dbReference>
<dbReference type="PANTHER" id="PTHR28532">
    <property type="entry name" value="GEO13458P1"/>
    <property type="match status" value="1"/>
</dbReference>
<dbReference type="InterPro" id="IPR052436">
    <property type="entry name" value="LTO1_adapter"/>
</dbReference>
<protein>
    <recommendedName>
        <fullName evidence="2">Essential protein Yae1 N-terminal domain-containing protein</fullName>
    </recommendedName>
</protein>
<reference evidence="3" key="1">
    <citation type="submission" date="2015-06" db="EMBL/GenBank/DDBJ databases">
        <title>Genetic Architecture Underlying Mating-Type Determination in the Yeast Leucosporidium scottii and the Evolution of Mating Systems in Basidiomycetes.</title>
        <authorList>
            <person name="Maia T.M."/>
            <person name="Lopes S."/>
            <person name="Almeida J.M.G.C.F."/>
            <person name="Rosa L.H."/>
            <person name="Sampaio J.P."/>
            <person name="Goncalves P."/>
            <person name="Coelho M.A."/>
        </authorList>
    </citation>
    <scope>NUCLEOTIDE SEQUENCE</scope>
</reference>
<sequence length="160" mass="17508">MAVQEQDMEQYLVNLEEGFYQQGLASGLPHGHLHGLFEGRALGREKGWEIWEEVGYYQGTAMFWRALLLAQGKENLRAYANLEQVLLMVDSFPTANDSSSLDNEQPATASSSDVDIPALLTSIRSKYRAACASLGVRPRMVAASAPVEGQESIKAVGMSL</sequence>